<evidence type="ECO:0000256" key="3">
    <source>
        <dbReference type="PIRSR" id="PIRSR617774-2"/>
    </source>
</evidence>
<feature type="binding site" evidence="3">
    <location>
        <position position="371"/>
    </location>
    <ligand>
        <name>Mn(2+)</name>
        <dbReference type="ChEBI" id="CHEBI:29035"/>
        <label>2</label>
    </ligand>
</feature>
<comment type="cofactor">
    <cofactor evidence="3">
        <name>Mn(2+)</name>
        <dbReference type="ChEBI" id="CHEBI:29035"/>
    </cofactor>
    <text evidence="3">Binds 2 manganese ions per subunit.</text>
</comment>
<dbReference type="Proteomes" id="UP000294847">
    <property type="component" value="Chromosome 7"/>
</dbReference>
<feature type="active site" description="Proton donor" evidence="2">
    <location>
        <position position="431"/>
    </location>
</feature>
<keyword evidence="1 3" id="KW-0479">Metal-binding</keyword>
<feature type="signal peptide" evidence="5">
    <location>
        <begin position="1"/>
        <end position="16"/>
    </location>
</feature>
<feature type="binding site" evidence="3">
    <location>
        <position position="190"/>
    </location>
    <ligand>
        <name>Mn(2+)</name>
        <dbReference type="ChEBI" id="CHEBI:29035"/>
        <label>1</label>
    </ligand>
</feature>
<dbReference type="EMBL" id="CP034210">
    <property type="protein sequence ID" value="QBZ66519.1"/>
    <property type="molecule type" value="Genomic_DNA"/>
</dbReference>
<dbReference type="InterPro" id="IPR051610">
    <property type="entry name" value="GPI/OXD"/>
</dbReference>
<name>A0A4P7NVM0_PYROR</name>
<dbReference type="InterPro" id="IPR014710">
    <property type="entry name" value="RmlC-like_jellyroll"/>
</dbReference>
<dbReference type="PANTHER" id="PTHR35848">
    <property type="entry name" value="OXALATE-BINDING PROTEIN"/>
    <property type="match status" value="1"/>
</dbReference>
<dbReference type="InterPro" id="IPR017774">
    <property type="entry name" value="Bicupin_oxalate_deCO2ase/Oxase"/>
</dbReference>
<proteinExistence type="predicted"/>
<feature type="binding site" evidence="3">
    <location>
        <position position="417"/>
    </location>
    <ligand>
        <name>Mn(2+)</name>
        <dbReference type="ChEBI" id="CHEBI:29035"/>
        <label>2</label>
    </ligand>
</feature>
<feature type="binding site" evidence="3">
    <location>
        <position position="192"/>
    </location>
    <ligand>
        <name>Mn(2+)</name>
        <dbReference type="ChEBI" id="CHEBI:29035"/>
        <label>1</label>
    </ligand>
</feature>
<dbReference type="PANTHER" id="PTHR35848:SF9">
    <property type="entry name" value="SLL1358 PROTEIN"/>
    <property type="match status" value="1"/>
</dbReference>
<dbReference type="CDD" id="cd20305">
    <property type="entry name" value="cupin_OxDC_C"/>
    <property type="match status" value="1"/>
</dbReference>
<dbReference type="InterPro" id="IPR006045">
    <property type="entry name" value="Cupin_1"/>
</dbReference>
<evidence type="ECO:0000256" key="4">
    <source>
        <dbReference type="SAM" id="MobiDB-lite"/>
    </source>
</evidence>
<organism evidence="7 8">
    <name type="scientific">Pyricularia oryzae</name>
    <name type="common">Rice blast fungus</name>
    <name type="synonym">Magnaporthe oryzae</name>
    <dbReference type="NCBI Taxonomy" id="318829"/>
    <lineage>
        <taxon>Eukaryota</taxon>
        <taxon>Fungi</taxon>
        <taxon>Dikarya</taxon>
        <taxon>Ascomycota</taxon>
        <taxon>Pezizomycotina</taxon>
        <taxon>Sordariomycetes</taxon>
        <taxon>Sordariomycetidae</taxon>
        <taxon>Magnaporthales</taxon>
        <taxon>Pyriculariaceae</taxon>
        <taxon>Pyricularia</taxon>
    </lineage>
</organism>
<feature type="chain" id="PRO_5020950107" description="Cupin type-1 domain-containing protein" evidence="5">
    <location>
        <begin position="17"/>
        <end position="500"/>
    </location>
</feature>
<feature type="domain" description="Cupin type-1" evidence="6">
    <location>
        <begin position="149"/>
        <end position="287"/>
    </location>
</feature>
<evidence type="ECO:0000256" key="5">
    <source>
        <dbReference type="SAM" id="SignalP"/>
    </source>
</evidence>
<sequence>MRQFIAGLAMLAPALAAPAPQMPASYGQNPAPQGGVTPLPPVQGPTGQLRGSINLQGGIAPRPPVKGGDSAKVPNPQLVTGQEADSKLGLFLDFNSVEVPQPIRGSRGSTDPGPRTYEYERLNPDLFAPPTSDKGDVPNSQWPMSLSHNKLGNGKNSGWARQQNTAVLPVATAMAGVDMRLEPGAYRELHWHTSGEWALVLKGGVRVAAMNEDGQSFVDDVTAGDVWFFPPGIPHSLQALDEGCEFLLVFDEGDFSEDATFLATETMMRNPESVIAKNFEVDISALKDLPTEELFIFNGTPAPEDIQQQNITGAAGSITAPNSYTYHWSQQKPFQTPGGSVKILDPATFPIAEMFSAALVTVEPGAMRELHWHTTSDEWNFFLQGSARMTVFSAPSSSRTFDYTAGDVGYIRTAESHYIENTGTEDVVFLEVLQAKKFSDISVSQWLALTPRQVVKDTLHLSDAVLDRLPKEKTLIKVGNKNMTAIANQASGNTTATKRR</sequence>
<keyword evidence="5" id="KW-0732">Signal</keyword>
<dbReference type="AlphaFoldDB" id="A0A4P7NVM0"/>
<dbReference type="GO" id="GO:0033609">
    <property type="term" value="P:oxalate metabolic process"/>
    <property type="evidence" value="ECO:0007669"/>
    <property type="project" value="InterPro"/>
</dbReference>
<evidence type="ECO:0000256" key="1">
    <source>
        <dbReference type="ARBA" id="ARBA00022723"/>
    </source>
</evidence>
<feature type="region of interest" description="Disordered" evidence="4">
    <location>
        <begin position="23"/>
        <end position="77"/>
    </location>
</feature>
<dbReference type="GO" id="GO:0046872">
    <property type="term" value="F:metal ion binding"/>
    <property type="evidence" value="ECO:0007669"/>
    <property type="project" value="UniProtKB-KW"/>
</dbReference>
<gene>
    <name evidence="7" type="ORF">PoMZ_13498</name>
</gene>
<keyword evidence="3" id="KW-0464">Manganese</keyword>
<feature type="binding site" evidence="3">
    <location>
        <position position="378"/>
    </location>
    <ligand>
        <name>Mn(2+)</name>
        <dbReference type="ChEBI" id="CHEBI:29035"/>
        <label>2</label>
    </ligand>
</feature>
<feature type="compositionally biased region" description="Polar residues" evidence="4">
    <location>
        <begin position="45"/>
        <end position="55"/>
    </location>
</feature>
<dbReference type="SUPFAM" id="SSF51182">
    <property type="entry name" value="RmlC-like cupins"/>
    <property type="match status" value="1"/>
</dbReference>
<dbReference type="InterPro" id="IPR011051">
    <property type="entry name" value="RmlC_Cupin_sf"/>
</dbReference>
<evidence type="ECO:0000313" key="7">
    <source>
        <dbReference type="EMBL" id="QBZ66519.1"/>
    </source>
</evidence>
<dbReference type="Pfam" id="PF00190">
    <property type="entry name" value="Cupin_1"/>
    <property type="match status" value="2"/>
</dbReference>
<dbReference type="SMART" id="SM00835">
    <property type="entry name" value="Cupin_1"/>
    <property type="match status" value="2"/>
</dbReference>
<reference evidence="7 8" key="1">
    <citation type="journal article" date="2019" name="Mol. Biol. Evol.">
        <title>Blast fungal genomes show frequent chromosomal changes, gene gains and losses, and effector gene turnover.</title>
        <authorList>
            <person name="Gomez Luciano L.B."/>
            <person name="Jason Tsai I."/>
            <person name="Chuma I."/>
            <person name="Tosa Y."/>
            <person name="Chen Y.H."/>
            <person name="Li J.Y."/>
            <person name="Li M.Y."/>
            <person name="Jade Lu M.Y."/>
            <person name="Nakayashiki H."/>
            <person name="Li W.H."/>
        </authorList>
    </citation>
    <scope>NUCLEOTIDE SEQUENCE [LARGE SCALE GENOMIC DNA]</scope>
    <source>
        <strain evidence="7">MZ5-1-6</strain>
    </source>
</reference>
<feature type="binding site" evidence="3">
    <location>
        <position position="235"/>
    </location>
    <ligand>
        <name>Mn(2+)</name>
        <dbReference type="ChEBI" id="CHEBI:29035"/>
        <label>1</label>
    </ligand>
</feature>
<protein>
    <recommendedName>
        <fullName evidence="6">Cupin type-1 domain-containing protein</fullName>
    </recommendedName>
</protein>
<dbReference type="Gene3D" id="2.60.120.10">
    <property type="entry name" value="Jelly Rolls"/>
    <property type="match status" value="2"/>
</dbReference>
<evidence type="ECO:0000259" key="6">
    <source>
        <dbReference type="SMART" id="SM00835"/>
    </source>
</evidence>
<evidence type="ECO:0000256" key="2">
    <source>
        <dbReference type="PIRSR" id="PIRSR617774-1"/>
    </source>
</evidence>
<feature type="domain" description="Cupin type-1" evidence="6">
    <location>
        <begin position="326"/>
        <end position="467"/>
    </location>
</feature>
<dbReference type="CDD" id="cd20304">
    <property type="entry name" value="cupin_OxDC_N"/>
    <property type="match status" value="1"/>
</dbReference>
<dbReference type="NCBIfam" id="TIGR03404">
    <property type="entry name" value="bicupin_oxalic"/>
    <property type="match status" value="1"/>
</dbReference>
<feature type="binding site" evidence="3">
    <location>
        <position position="373"/>
    </location>
    <ligand>
        <name>Mn(2+)</name>
        <dbReference type="ChEBI" id="CHEBI:29035"/>
        <label>2</label>
    </ligand>
</feature>
<feature type="binding site" evidence="3">
    <location>
        <position position="196"/>
    </location>
    <ligand>
        <name>Mn(2+)</name>
        <dbReference type="ChEBI" id="CHEBI:29035"/>
        <label>1</label>
    </ligand>
</feature>
<evidence type="ECO:0000313" key="8">
    <source>
        <dbReference type="Proteomes" id="UP000294847"/>
    </source>
</evidence>
<accession>A0A4P7NVM0</accession>